<name>A0AAD6PEN0_9ROSI</name>
<gene>
    <name evidence="1" type="ORF">OIU84_026379</name>
</gene>
<sequence>MWDYIKLQGVKNIGHPWMLMGDFNATMKPSDSEGGDPNWSTQKEEFSLCLHQAEIHPVPYRGIKYTWHNRQMGDNNILKKLDWILGNTTMATTWPNAQAQFLPRNISDHSPMILQLNQNQSQPKLAFKFLNLWAERDDFLPQVEKVWQEHMLGSPMYKLTAKMHKVKACLKNWHKFNRSHITSRVTKAKAAWDEAQKNMDANPRSKEAISAEKDMANRYAQLSKEEESFYKQRSRVQWLTLGDRNTAFFHISLMHRRMRNRITSLMDG</sequence>
<dbReference type="AlphaFoldDB" id="A0AAD6PEN0"/>
<proteinExistence type="predicted"/>
<evidence type="ECO:0000313" key="2">
    <source>
        <dbReference type="Proteomes" id="UP001162972"/>
    </source>
</evidence>
<dbReference type="PANTHER" id="PTHR33710:SF79">
    <property type="entry name" value="OS06G0205337 PROTEIN"/>
    <property type="match status" value="1"/>
</dbReference>
<accession>A0AAD6PEN0</accession>
<evidence type="ECO:0008006" key="3">
    <source>
        <dbReference type="Google" id="ProtNLM"/>
    </source>
</evidence>
<evidence type="ECO:0000313" key="1">
    <source>
        <dbReference type="EMBL" id="KAJ6425788.1"/>
    </source>
</evidence>
<protein>
    <recommendedName>
        <fullName evidence="3">Endonuclease/exonuclease/phosphatase domain-containing protein</fullName>
    </recommendedName>
</protein>
<dbReference type="SUPFAM" id="SSF56219">
    <property type="entry name" value="DNase I-like"/>
    <property type="match status" value="1"/>
</dbReference>
<dbReference type="Proteomes" id="UP001162972">
    <property type="component" value="Chromosome 16"/>
</dbReference>
<dbReference type="PANTHER" id="PTHR33710">
    <property type="entry name" value="BNAC02G09200D PROTEIN"/>
    <property type="match status" value="1"/>
</dbReference>
<dbReference type="InterPro" id="IPR036691">
    <property type="entry name" value="Endo/exonu/phosph_ase_sf"/>
</dbReference>
<keyword evidence="2" id="KW-1185">Reference proteome</keyword>
<reference evidence="1 2" key="1">
    <citation type="journal article" date="2023" name="Int. J. Mol. Sci.">
        <title>De Novo Assembly and Annotation of 11 Diverse Shrub Willow (Salix) Genomes Reveals Novel Gene Organization in Sex-Linked Regions.</title>
        <authorList>
            <person name="Hyden B."/>
            <person name="Feng K."/>
            <person name="Yates T.B."/>
            <person name="Jawdy S."/>
            <person name="Cereghino C."/>
            <person name="Smart L.B."/>
            <person name="Muchero W."/>
        </authorList>
    </citation>
    <scope>NUCLEOTIDE SEQUENCE [LARGE SCALE GENOMIC DNA]</scope>
    <source>
        <tissue evidence="1">Shoot tip</tissue>
    </source>
</reference>
<dbReference type="EMBL" id="JAPFFJ010000006">
    <property type="protein sequence ID" value="KAJ6425788.1"/>
    <property type="molecule type" value="Genomic_DNA"/>
</dbReference>
<organism evidence="1 2">
    <name type="scientific">Salix udensis</name>
    <dbReference type="NCBI Taxonomy" id="889485"/>
    <lineage>
        <taxon>Eukaryota</taxon>
        <taxon>Viridiplantae</taxon>
        <taxon>Streptophyta</taxon>
        <taxon>Embryophyta</taxon>
        <taxon>Tracheophyta</taxon>
        <taxon>Spermatophyta</taxon>
        <taxon>Magnoliopsida</taxon>
        <taxon>eudicotyledons</taxon>
        <taxon>Gunneridae</taxon>
        <taxon>Pentapetalae</taxon>
        <taxon>rosids</taxon>
        <taxon>fabids</taxon>
        <taxon>Malpighiales</taxon>
        <taxon>Salicaceae</taxon>
        <taxon>Saliceae</taxon>
        <taxon>Salix</taxon>
    </lineage>
</organism>
<comment type="caution">
    <text evidence="1">The sequence shown here is derived from an EMBL/GenBank/DDBJ whole genome shotgun (WGS) entry which is preliminary data.</text>
</comment>
<dbReference type="Gene3D" id="3.60.10.10">
    <property type="entry name" value="Endonuclease/exonuclease/phosphatase"/>
    <property type="match status" value="1"/>
</dbReference>